<keyword evidence="1" id="KW-0548">Nucleotidyltransferase</keyword>
<comment type="caution">
    <text evidence="11">The sequence shown here is derived from an EMBL/GenBank/DDBJ whole genome shotgun (WGS) entry which is preliminary data.</text>
</comment>
<keyword evidence="9" id="KW-0808">Transferase</keyword>
<evidence type="ECO:0000256" key="10">
    <source>
        <dbReference type="ARBA" id="ARBA00023172"/>
    </source>
</evidence>
<dbReference type="PANTHER" id="PTHR42648:SF11">
    <property type="entry name" value="TRANSPOSON TY4-P GAG-POL POLYPROTEIN"/>
    <property type="match status" value="1"/>
</dbReference>
<keyword evidence="4" id="KW-0255">Endonuclease</keyword>
<dbReference type="EMBL" id="MU250545">
    <property type="protein sequence ID" value="KAG7443434.1"/>
    <property type="molecule type" value="Genomic_DNA"/>
</dbReference>
<keyword evidence="10" id="KW-0233">DNA recombination</keyword>
<evidence type="ECO:0000256" key="6">
    <source>
        <dbReference type="ARBA" id="ARBA00022842"/>
    </source>
</evidence>
<keyword evidence="8" id="KW-0695">RNA-directed DNA polymerase</keyword>
<keyword evidence="9" id="KW-0239">DNA-directed DNA polymerase</keyword>
<keyword evidence="12" id="KW-1185">Reference proteome</keyword>
<evidence type="ECO:0000256" key="8">
    <source>
        <dbReference type="ARBA" id="ARBA00022918"/>
    </source>
</evidence>
<dbReference type="GO" id="GO:0003964">
    <property type="term" value="F:RNA-directed DNA polymerase activity"/>
    <property type="evidence" value="ECO:0007669"/>
    <property type="project" value="UniProtKB-KW"/>
</dbReference>
<evidence type="ECO:0000256" key="9">
    <source>
        <dbReference type="ARBA" id="ARBA00022932"/>
    </source>
</evidence>
<dbReference type="PANTHER" id="PTHR42648">
    <property type="entry name" value="TRANSPOSASE, PUTATIVE-RELATED"/>
    <property type="match status" value="1"/>
</dbReference>
<evidence type="ECO:0000256" key="3">
    <source>
        <dbReference type="ARBA" id="ARBA00022723"/>
    </source>
</evidence>
<dbReference type="RefSeq" id="XP_043036934.1">
    <property type="nucleotide sequence ID" value="XM_043183527.1"/>
</dbReference>
<dbReference type="GO" id="GO:0016787">
    <property type="term" value="F:hydrolase activity"/>
    <property type="evidence" value="ECO:0007669"/>
    <property type="project" value="UniProtKB-KW"/>
</dbReference>
<evidence type="ECO:0008006" key="13">
    <source>
        <dbReference type="Google" id="ProtNLM"/>
    </source>
</evidence>
<evidence type="ECO:0000256" key="2">
    <source>
        <dbReference type="ARBA" id="ARBA00022722"/>
    </source>
</evidence>
<proteinExistence type="predicted"/>
<dbReference type="Proteomes" id="UP000812287">
    <property type="component" value="Unassembled WGS sequence"/>
</dbReference>
<dbReference type="GO" id="GO:0006310">
    <property type="term" value="P:DNA recombination"/>
    <property type="evidence" value="ECO:0007669"/>
    <property type="project" value="UniProtKB-KW"/>
</dbReference>
<keyword evidence="3" id="KW-0479">Metal-binding</keyword>
<evidence type="ECO:0000256" key="7">
    <source>
        <dbReference type="ARBA" id="ARBA00022908"/>
    </source>
</evidence>
<protein>
    <recommendedName>
        <fullName evidence="13">Polyprotein</fullName>
    </recommendedName>
</protein>
<dbReference type="InterPro" id="IPR039537">
    <property type="entry name" value="Retrotran_Ty1/copia-like"/>
</dbReference>
<dbReference type="GeneID" id="66105824"/>
<dbReference type="OrthoDB" id="7691805at2759"/>
<evidence type="ECO:0000256" key="1">
    <source>
        <dbReference type="ARBA" id="ARBA00022695"/>
    </source>
</evidence>
<accession>A0A9P8APW5</accession>
<name>A0A9P8APW5_9AGAR</name>
<evidence type="ECO:0000313" key="11">
    <source>
        <dbReference type="EMBL" id="KAG7443434.1"/>
    </source>
</evidence>
<dbReference type="GO" id="GO:0003887">
    <property type="term" value="F:DNA-directed DNA polymerase activity"/>
    <property type="evidence" value="ECO:0007669"/>
    <property type="project" value="UniProtKB-KW"/>
</dbReference>
<feature type="non-terminal residue" evidence="11">
    <location>
        <position position="1"/>
    </location>
</feature>
<keyword evidence="6" id="KW-0460">Magnesium</keyword>
<organism evidence="11 12">
    <name type="scientific">Guyanagaster necrorhizus</name>
    <dbReference type="NCBI Taxonomy" id="856835"/>
    <lineage>
        <taxon>Eukaryota</taxon>
        <taxon>Fungi</taxon>
        <taxon>Dikarya</taxon>
        <taxon>Basidiomycota</taxon>
        <taxon>Agaricomycotina</taxon>
        <taxon>Agaricomycetes</taxon>
        <taxon>Agaricomycetidae</taxon>
        <taxon>Agaricales</taxon>
        <taxon>Marasmiineae</taxon>
        <taxon>Physalacriaceae</taxon>
        <taxon>Guyanagaster</taxon>
    </lineage>
</organism>
<gene>
    <name evidence="11" type="ORF">BT62DRAFT_903429</name>
</gene>
<dbReference type="AlphaFoldDB" id="A0A9P8APW5"/>
<evidence type="ECO:0000313" key="12">
    <source>
        <dbReference type="Proteomes" id="UP000812287"/>
    </source>
</evidence>
<dbReference type="GO" id="GO:0046872">
    <property type="term" value="F:metal ion binding"/>
    <property type="evidence" value="ECO:0007669"/>
    <property type="project" value="UniProtKB-KW"/>
</dbReference>
<reference evidence="11" key="1">
    <citation type="submission" date="2020-11" db="EMBL/GenBank/DDBJ databases">
        <title>Adaptations for nitrogen fixation in a non-lichenized fungal sporocarp promotes dispersal by wood-feeding termites.</title>
        <authorList>
            <consortium name="DOE Joint Genome Institute"/>
            <person name="Koch R.A."/>
            <person name="Yoon G."/>
            <person name="Arayal U."/>
            <person name="Lail K."/>
            <person name="Amirebrahimi M."/>
            <person name="Labutti K."/>
            <person name="Lipzen A."/>
            <person name="Riley R."/>
            <person name="Barry K."/>
            <person name="Henrissat B."/>
            <person name="Grigoriev I.V."/>
            <person name="Herr J.R."/>
            <person name="Aime M.C."/>
        </authorList>
    </citation>
    <scope>NUCLEOTIDE SEQUENCE</scope>
    <source>
        <strain evidence="11">MCA 3950</strain>
    </source>
</reference>
<evidence type="ECO:0000256" key="5">
    <source>
        <dbReference type="ARBA" id="ARBA00022801"/>
    </source>
</evidence>
<keyword evidence="5" id="KW-0378">Hydrolase</keyword>
<evidence type="ECO:0000256" key="4">
    <source>
        <dbReference type="ARBA" id="ARBA00022759"/>
    </source>
</evidence>
<keyword evidence="7" id="KW-0229">DNA integration</keyword>
<dbReference type="GO" id="GO:0015074">
    <property type="term" value="P:DNA integration"/>
    <property type="evidence" value="ECO:0007669"/>
    <property type="project" value="UniProtKB-KW"/>
</dbReference>
<dbReference type="GO" id="GO:0004519">
    <property type="term" value="F:endonuclease activity"/>
    <property type="evidence" value="ECO:0007669"/>
    <property type="project" value="UniProtKB-KW"/>
</dbReference>
<keyword evidence="2" id="KW-0540">Nuclease</keyword>
<sequence>IVTLNKLHCLMSHFPVDAAKKLMKDQLVDGLELDEGIPISKEQYPSCLHSRMMRKAMSKTRENDASERVDDQVHSDMWRPVMIETPQHKKYYVTFTDDASYYSVAMLLHSKNETLQSFKDLEMR</sequence>